<evidence type="ECO:0000259" key="4">
    <source>
        <dbReference type="SMART" id="SM00822"/>
    </source>
</evidence>
<name>A0A482IWL1_9BURK</name>
<evidence type="ECO:0000256" key="1">
    <source>
        <dbReference type="ARBA" id="ARBA00006484"/>
    </source>
</evidence>
<dbReference type="OrthoDB" id="196630at2"/>
<evidence type="ECO:0000256" key="3">
    <source>
        <dbReference type="RuleBase" id="RU000363"/>
    </source>
</evidence>
<dbReference type="PRINTS" id="PR00080">
    <property type="entry name" value="SDRFAMILY"/>
</dbReference>
<dbReference type="Pfam" id="PF00106">
    <property type="entry name" value="adh_short"/>
    <property type="match status" value="1"/>
</dbReference>
<dbReference type="InterPro" id="IPR057326">
    <property type="entry name" value="KR_dom"/>
</dbReference>
<feature type="domain" description="Ketoreductase" evidence="4">
    <location>
        <begin position="6"/>
        <end position="157"/>
    </location>
</feature>
<dbReference type="SUPFAM" id="SSF51735">
    <property type="entry name" value="NAD(P)-binding Rossmann-fold domains"/>
    <property type="match status" value="1"/>
</dbReference>
<dbReference type="InterPro" id="IPR036291">
    <property type="entry name" value="NAD(P)-bd_dom_sf"/>
</dbReference>
<dbReference type="CDD" id="cd05233">
    <property type="entry name" value="SDR_c"/>
    <property type="match status" value="1"/>
</dbReference>
<dbReference type="SMART" id="SM00822">
    <property type="entry name" value="PKS_KR"/>
    <property type="match status" value="1"/>
</dbReference>
<dbReference type="EMBL" id="CP037901">
    <property type="protein sequence ID" value="QBP11847.1"/>
    <property type="molecule type" value="Genomic_DNA"/>
</dbReference>
<evidence type="ECO:0000313" key="5">
    <source>
        <dbReference type="EMBL" id="QBP11847.1"/>
    </source>
</evidence>
<dbReference type="RefSeq" id="WP_017514343.1">
    <property type="nucleotide sequence ID" value="NZ_CP037901.1"/>
</dbReference>
<sequence>MDLQDKVVVVTGASSGIGEAIARDLSTAGAKLVLTARRADRLRALSSSLPGPSTHLAAAIEDAGTPQTLHDLALSEFGRADVLINNAGMFVAGSLETIDLDALAQMTRVNFDAVVRASYLFARTFRQQGAGAIVNVSSIGAYLSSSSVGVYSGLKHALEIFTSAMRVELKSSGVRVGTIAPGTTETEIFDHLRARNEPVRADATPPLDPADIARAVRFMLTQPERANVARLLLVSSSESV</sequence>
<evidence type="ECO:0000313" key="6">
    <source>
        <dbReference type="Proteomes" id="UP000253772"/>
    </source>
</evidence>
<dbReference type="GO" id="GO:0016491">
    <property type="term" value="F:oxidoreductase activity"/>
    <property type="evidence" value="ECO:0007669"/>
    <property type="project" value="UniProtKB-KW"/>
</dbReference>
<reference evidence="5 6" key="1">
    <citation type="submission" date="2019-03" db="EMBL/GenBank/DDBJ databases">
        <title>Comparative insights into the high quality Complete genome sequence of highly metal resistant Cupriavidus metallidurans strain BS1 isolated from a gold-copper mine.</title>
        <authorList>
            <person name="Mazhar H.S."/>
            <person name="Rensing C."/>
        </authorList>
    </citation>
    <scope>NUCLEOTIDE SEQUENCE [LARGE SCALE GENOMIC DNA]</scope>
    <source>
        <strain evidence="5 6">BS1</strain>
    </source>
</reference>
<dbReference type="AlphaFoldDB" id="A0A482IWL1"/>
<dbReference type="PRINTS" id="PR00081">
    <property type="entry name" value="GDHRDH"/>
</dbReference>
<dbReference type="Gene3D" id="3.40.50.720">
    <property type="entry name" value="NAD(P)-binding Rossmann-like Domain"/>
    <property type="match status" value="1"/>
</dbReference>
<gene>
    <name evidence="5" type="ORF">DDF84_018735</name>
</gene>
<keyword evidence="2" id="KW-0560">Oxidoreductase</keyword>
<organism evidence="5 6">
    <name type="scientific">Cupriavidus metallidurans</name>
    <dbReference type="NCBI Taxonomy" id="119219"/>
    <lineage>
        <taxon>Bacteria</taxon>
        <taxon>Pseudomonadati</taxon>
        <taxon>Pseudomonadota</taxon>
        <taxon>Betaproteobacteria</taxon>
        <taxon>Burkholderiales</taxon>
        <taxon>Burkholderiaceae</taxon>
        <taxon>Cupriavidus</taxon>
    </lineage>
</organism>
<dbReference type="Proteomes" id="UP000253772">
    <property type="component" value="Chromosome c2"/>
</dbReference>
<dbReference type="InterPro" id="IPR002347">
    <property type="entry name" value="SDR_fam"/>
</dbReference>
<protein>
    <submittedName>
        <fullName evidence="5">SDR family oxidoreductase</fullName>
    </submittedName>
</protein>
<evidence type="ECO:0000256" key="2">
    <source>
        <dbReference type="ARBA" id="ARBA00023002"/>
    </source>
</evidence>
<dbReference type="PANTHER" id="PTHR42901:SF1">
    <property type="entry name" value="ALCOHOL DEHYDROGENASE"/>
    <property type="match status" value="1"/>
</dbReference>
<comment type="similarity">
    <text evidence="1 3">Belongs to the short-chain dehydrogenases/reductases (SDR) family.</text>
</comment>
<dbReference type="PANTHER" id="PTHR42901">
    <property type="entry name" value="ALCOHOL DEHYDROGENASE"/>
    <property type="match status" value="1"/>
</dbReference>
<proteinExistence type="inferred from homology"/>
<accession>A0A482IWL1</accession>